<proteinExistence type="inferred from homology"/>
<feature type="binding site" evidence="9">
    <location>
        <position position="115"/>
    </location>
    <ligand>
        <name>NADPH</name>
        <dbReference type="ChEBI" id="CHEBI:57783"/>
    </ligand>
</feature>
<dbReference type="Gene3D" id="1.10.1740.10">
    <property type="match status" value="1"/>
</dbReference>
<organism evidence="13 14">
    <name type="scientific">Helicobacter trogontum</name>
    <dbReference type="NCBI Taxonomy" id="50960"/>
    <lineage>
        <taxon>Bacteria</taxon>
        <taxon>Pseudomonadati</taxon>
        <taxon>Campylobacterota</taxon>
        <taxon>Epsilonproteobacteria</taxon>
        <taxon>Campylobacterales</taxon>
        <taxon>Helicobacteraceae</taxon>
        <taxon>Helicobacter</taxon>
    </lineage>
</organism>
<feature type="binding site" evidence="9">
    <location>
        <position position="249"/>
    </location>
    <ligand>
        <name>1-deoxy-D-xylulose 5-phosphate</name>
        <dbReference type="ChEBI" id="CHEBI:57792"/>
    </ligand>
</feature>
<dbReference type="PANTHER" id="PTHR30525">
    <property type="entry name" value="1-DEOXY-D-XYLULOSE 5-PHOSPHATE REDUCTOISOMERASE"/>
    <property type="match status" value="1"/>
</dbReference>
<dbReference type="OrthoDB" id="9806546at2"/>
<dbReference type="AlphaFoldDB" id="A0A4U8S4K3"/>
<keyword evidence="6 9" id="KW-0464">Manganese</keyword>
<sequence>MVILGSTGSIGVNAQKVARQFNVTIEALACGSNITLLNKQIKECNPKFVAIADERYLDMLQPQDSVVFVGEEGICKMLEACESTKILNAVVGYAGLSFSLKTIQLKKQLILANKESLVIAGHLIKQNVMQYAKLMESNMCKDSNTTNPHLNNNVSTIKMQRNFMLEHIFPIDSEHFSLWSLLAILDTKERSDAIYYKGFKNLYITASGGALRDFSLDKISHATLNDVLKHPTWNMGQKITIDSATLVNKLYEILEAYWLFDTKNIHAFIERSSLVHAFIESSNNALHASISHADMCLPIAYGIDRFQAQHTFCITPLSVNDFAKINFQEIDIKRYPLWAYKDLLLENPHLGIALNSSNELVQMYFLQEKVPFYALAEINMQVLDKMKDIKSPNTLESILAYRQEAMALSNFFIKSLKQR</sequence>
<comment type="pathway">
    <text evidence="1 9">Isoprenoid biosynthesis; isopentenyl diphosphate biosynthesis via DXP pathway; isopentenyl diphosphate from 1-deoxy-D-xylulose 5-phosphate: step 1/6.</text>
</comment>
<dbReference type="GO" id="GO:0030145">
    <property type="term" value="F:manganese ion binding"/>
    <property type="evidence" value="ECO:0007669"/>
    <property type="project" value="TreeGrafter"/>
</dbReference>
<accession>A0A4U8S4K3</accession>
<dbReference type="PIRSF" id="PIRSF006205">
    <property type="entry name" value="Dxp_reductismrs"/>
    <property type="match status" value="1"/>
</dbReference>
<keyword evidence="3 9" id="KW-0479">Metal-binding</keyword>
<keyword evidence="13" id="KW-0413">Isomerase</keyword>
<dbReference type="GO" id="GO:0070402">
    <property type="term" value="F:NADPH binding"/>
    <property type="evidence" value="ECO:0007669"/>
    <property type="project" value="InterPro"/>
</dbReference>
<reference evidence="13 14" key="1">
    <citation type="journal article" date="2014" name="Genome Announc.">
        <title>Draft genome sequences of eight enterohepatic helicobacter species isolated from both laboratory and wild rodents.</title>
        <authorList>
            <person name="Sheh A."/>
            <person name="Shen Z."/>
            <person name="Fox J.G."/>
        </authorList>
    </citation>
    <scope>NUCLEOTIDE SEQUENCE [LARGE SCALE GENOMIC DNA]</scope>
    <source>
        <strain evidence="13 14">ATCC 700114</strain>
    </source>
</reference>
<dbReference type="GO" id="GO:0030604">
    <property type="term" value="F:1-deoxy-D-xylulose-5-phosphate reductoisomerase activity"/>
    <property type="evidence" value="ECO:0007669"/>
    <property type="project" value="UniProtKB-UniRule"/>
</dbReference>
<dbReference type="Pfam" id="PF13288">
    <property type="entry name" value="DXPR_C"/>
    <property type="match status" value="1"/>
</dbReference>
<feature type="binding site" evidence="9">
    <location>
        <position position="31"/>
    </location>
    <ligand>
        <name>NADPH</name>
        <dbReference type="ChEBI" id="CHEBI:57783"/>
    </ligand>
</feature>
<feature type="domain" description="1-deoxy-D-xylulose 5-phosphate reductoisomerase N-terminal" evidence="10">
    <location>
        <begin position="1"/>
        <end position="121"/>
    </location>
</feature>
<feature type="binding site" evidence="9">
    <location>
        <position position="7"/>
    </location>
    <ligand>
        <name>NADPH</name>
        <dbReference type="ChEBI" id="CHEBI:57783"/>
    </ligand>
</feature>
<evidence type="ECO:0000259" key="10">
    <source>
        <dbReference type="Pfam" id="PF02670"/>
    </source>
</evidence>
<evidence type="ECO:0000256" key="5">
    <source>
        <dbReference type="ARBA" id="ARBA00023002"/>
    </source>
</evidence>
<comment type="caution">
    <text evidence="13">The sequence shown here is derived from an EMBL/GenBank/DDBJ whole genome shotgun (WGS) entry which is preliminary data.</text>
</comment>
<dbReference type="InterPro" id="IPR003821">
    <property type="entry name" value="DXP_reductoisomerase"/>
</dbReference>
<evidence type="ECO:0000256" key="2">
    <source>
        <dbReference type="ARBA" id="ARBA00006825"/>
    </source>
</evidence>
<comment type="similarity">
    <text evidence="2 9">Belongs to the DXR family.</text>
</comment>
<keyword evidence="5 9" id="KW-0560">Oxidoreductase</keyword>
<feature type="binding site" evidence="9">
    <location>
        <position position="248"/>
    </location>
    <ligand>
        <name>1-deoxy-D-xylulose 5-phosphate</name>
        <dbReference type="ChEBI" id="CHEBI:57792"/>
    </ligand>
</feature>
<feature type="binding site" evidence="9">
    <location>
        <position position="243"/>
    </location>
    <ligand>
        <name>1-deoxy-D-xylulose 5-phosphate</name>
        <dbReference type="ChEBI" id="CHEBI:57792"/>
    </ligand>
</feature>
<feature type="domain" description="1-deoxy-D-xylulose 5-phosphate reductoisomerase C-terminal" evidence="11">
    <location>
        <begin position="168"/>
        <end position="260"/>
    </location>
</feature>
<keyword evidence="9" id="KW-0460">Magnesium</keyword>
<evidence type="ECO:0000313" key="14">
    <source>
        <dbReference type="Proteomes" id="UP000029878"/>
    </source>
</evidence>
<feature type="binding site" evidence="9">
    <location>
        <position position="10"/>
    </location>
    <ligand>
        <name>NADPH</name>
        <dbReference type="ChEBI" id="CHEBI:57783"/>
    </ligand>
</feature>
<feature type="binding site" evidence="9">
    <location>
        <position position="173"/>
    </location>
    <ligand>
        <name>1-deoxy-D-xylulose 5-phosphate</name>
        <dbReference type="ChEBI" id="CHEBI:57792"/>
    </ligand>
</feature>
<comment type="cofactor">
    <cofactor evidence="9">
        <name>Mg(2+)</name>
        <dbReference type="ChEBI" id="CHEBI:18420"/>
    </cofactor>
    <cofactor evidence="9">
        <name>Mn(2+)</name>
        <dbReference type="ChEBI" id="CHEBI:29035"/>
    </cofactor>
</comment>
<dbReference type="Proteomes" id="UP000029878">
    <property type="component" value="Unassembled WGS sequence"/>
</dbReference>
<comment type="function">
    <text evidence="9">Catalyzes the NADPH-dependent rearrangement and reduction of 1-deoxy-D-xylulose-5-phosphate (DXP) to 2-C-methyl-D-erythritol 4-phosphate (MEP).</text>
</comment>
<dbReference type="EMBL" id="JRPL02000030">
    <property type="protein sequence ID" value="TLD80701.1"/>
    <property type="molecule type" value="Genomic_DNA"/>
</dbReference>
<dbReference type="InterPro" id="IPR036169">
    <property type="entry name" value="DXPR_C_sf"/>
</dbReference>
<dbReference type="Pfam" id="PF02670">
    <property type="entry name" value="DXP_reductoisom"/>
    <property type="match status" value="1"/>
</dbReference>
<feature type="binding site" evidence="9">
    <location>
        <position position="9"/>
    </location>
    <ligand>
        <name>NADPH</name>
        <dbReference type="ChEBI" id="CHEBI:57783"/>
    </ligand>
</feature>
<evidence type="ECO:0000256" key="6">
    <source>
        <dbReference type="ARBA" id="ARBA00023211"/>
    </source>
</evidence>
<feature type="binding site" evidence="9">
    <location>
        <position position="174"/>
    </location>
    <ligand>
        <name>Mn(2+)</name>
        <dbReference type="ChEBI" id="CHEBI:29035"/>
    </ligand>
</feature>
<evidence type="ECO:0000259" key="11">
    <source>
        <dbReference type="Pfam" id="PF08436"/>
    </source>
</evidence>
<comment type="caution">
    <text evidence="9">Lacks conserved residue(s) required for the propagation of feature annotation.</text>
</comment>
<evidence type="ECO:0000259" key="12">
    <source>
        <dbReference type="Pfam" id="PF13288"/>
    </source>
</evidence>
<evidence type="ECO:0000256" key="9">
    <source>
        <dbReference type="HAMAP-Rule" id="MF_00183"/>
    </source>
</evidence>
<feature type="binding site" evidence="9">
    <location>
        <position position="207"/>
    </location>
    <ligand>
        <name>1-deoxy-D-xylulose 5-phosphate</name>
        <dbReference type="ChEBI" id="CHEBI:57792"/>
    </ligand>
</feature>
<dbReference type="EC" id="1.1.1.267" evidence="9"/>
<dbReference type="InterPro" id="IPR036291">
    <property type="entry name" value="NAD(P)-bd_dom_sf"/>
</dbReference>
<protein>
    <recommendedName>
        <fullName evidence="9">1-deoxy-D-xylulose 5-phosphate reductoisomerase</fullName>
        <shortName evidence="9">DXP reductoisomerase</shortName>
        <ecNumber evidence="9">1.1.1.267</ecNumber>
    </recommendedName>
    <alternativeName>
        <fullName evidence="9">1-deoxyxylulose-5-phosphate reductoisomerase</fullName>
    </alternativeName>
    <alternativeName>
        <fullName evidence="9">2-C-methyl-D-erythritol 4-phosphate synthase</fullName>
    </alternativeName>
</protein>
<dbReference type="SUPFAM" id="SSF51735">
    <property type="entry name" value="NAD(P)-binding Rossmann-fold domains"/>
    <property type="match status" value="1"/>
</dbReference>
<dbReference type="Gene3D" id="3.40.50.720">
    <property type="entry name" value="NAD(P)-binding Rossmann-like Domain"/>
    <property type="match status" value="1"/>
</dbReference>
<evidence type="ECO:0000256" key="3">
    <source>
        <dbReference type="ARBA" id="ARBA00022723"/>
    </source>
</evidence>
<name>A0A4U8S4K3_9HELI</name>
<feature type="binding site" evidence="9">
    <location>
        <position position="113"/>
    </location>
    <ligand>
        <name>NADPH</name>
        <dbReference type="ChEBI" id="CHEBI:57783"/>
    </ligand>
</feature>
<feature type="binding site" evidence="9">
    <location>
        <position position="230"/>
    </location>
    <ligand>
        <name>1-deoxy-D-xylulose 5-phosphate</name>
        <dbReference type="ChEBI" id="CHEBI:57792"/>
    </ligand>
</feature>
<feature type="binding site" evidence="9">
    <location>
        <position position="236"/>
    </location>
    <ligand>
        <name>NADPH</name>
        <dbReference type="ChEBI" id="CHEBI:57783"/>
    </ligand>
</feature>
<feature type="binding site" evidence="9">
    <location>
        <position position="114"/>
    </location>
    <ligand>
        <name>1-deoxy-D-xylulose 5-phosphate</name>
        <dbReference type="ChEBI" id="CHEBI:57792"/>
    </ligand>
</feature>
<evidence type="ECO:0000256" key="7">
    <source>
        <dbReference type="ARBA" id="ARBA00023229"/>
    </source>
</evidence>
<dbReference type="GO" id="GO:0016853">
    <property type="term" value="F:isomerase activity"/>
    <property type="evidence" value="ECO:0007669"/>
    <property type="project" value="UniProtKB-KW"/>
</dbReference>
<feature type="binding site" evidence="9">
    <location>
        <position position="8"/>
    </location>
    <ligand>
        <name>NADPH</name>
        <dbReference type="ChEBI" id="CHEBI:57783"/>
    </ligand>
</feature>
<dbReference type="SUPFAM" id="SSF55347">
    <property type="entry name" value="Glyceraldehyde-3-phosphate dehydrogenase-like, C-terminal domain"/>
    <property type="match status" value="1"/>
</dbReference>
<feature type="binding site" evidence="9">
    <location>
        <position position="252"/>
    </location>
    <ligand>
        <name>Mn(2+)</name>
        <dbReference type="ChEBI" id="CHEBI:29035"/>
    </ligand>
</feature>
<keyword evidence="7 9" id="KW-0414">Isoprene biosynthesis</keyword>
<feature type="binding site" evidence="9">
    <location>
        <position position="172"/>
    </location>
    <ligand>
        <name>Mn(2+)</name>
        <dbReference type="ChEBI" id="CHEBI:29035"/>
    </ligand>
</feature>
<evidence type="ECO:0000256" key="8">
    <source>
        <dbReference type="ARBA" id="ARBA00048543"/>
    </source>
</evidence>
<dbReference type="Pfam" id="PF08436">
    <property type="entry name" value="DXP_redisom_C"/>
    <property type="match status" value="1"/>
</dbReference>
<dbReference type="PANTHER" id="PTHR30525:SF0">
    <property type="entry name" value="1-DEOXY-D-XYLULOSE 5-PHOSPHATE REDUCTOISOMERASE, CHLOROPLASTIC"/>
    <property type="match status" value="1"/>
</dbReference>
<feature type="domain" description="DXP reductoisomerase C-terminal" evidence="12">
    <location>
        <begin position="291"/>
        <end position="405"/>
    </location>
</feature>
<gene>
    <name evidence="9" type="primary">dxr</name>
    <name evidence="13" type="ORF">LS81_009300</name>
</gene>
<evidence type="ECO:0000313" key="13">
    <source>
        <dbReference type="EMBL" id="TLD80701.1"/>
    </source>
</evidence>
<evidence type="ECO:0000256" key="4">
    <source>
        <dbReference type="ARBA" id="ARBA00022857"/>
    </source>
</evidence>
<dbReference type="InterPro" id="IPR013512">
    <property type="entry name" value="DXP_reductoisomerase_N"/>
</dbReference>
<dbReference type="GO" id="GO:0051484">
    <property type="term" value="P:isopentenyl diphosphate biosynthetic process, methylerythritol 4-phosphate pathway involved in terpenoid biosynthetic process"/>
    <property type="evidence" value="ECO:0007669"/>
    <property type="project" value="TreeGrafter"/>
</dbReference>
<dbReference type="InterPro" id="IPR013644">
    <property type="entry name" value="DXP_reductoisomerase_C"/>
</dbReference>
<dbReference type="RefSeq" id="WP_034347753.1">
    <property type="nucleotide sequence ID" value="NZ_FZNG01000041.1"/>
</dbReference>
<dbReference type="InterPro" id="IPR026877">
    <property type="entry name" value="DXPR_C"/>
</dbReference>
<keyword evidence="4 9" id="KW-0521">NADP</keyword>
<dbReference type="UniPathway" id="UPA00056">
    <property type="reaction ID" value="UER00092"/>
</dbReference>
<dbReference type="SUPFAM" id="SSF69055">
    <property type="entry name" value="1-deoxy-D-xylulose-5-phosphate reductoisomerase, C-terminal domain"/>
    <property type="match status" value="1"/>
</dbReference>
<feature type="binding site" evidence="9">
    <location>
        <position position="174"/>
    </location>
    <ligand>
        <name>1-deoxy-D-xylulose 5-phosphate</name>
        <dbReference type="ChEBI" id="CHEBI:57792"/>
    </ligand>
</feature>
<feature type="binding site" evidence="9">
    <location>
        <position position="33"/>
    </location>
    <ligand>
        <name>NADPH</name>
        <dbReference type="ChEBI" id="CHEBI:57783"/>
    </ligand>
</feature>
<comment type="catalytic activity">
    <reaction evidence="8">
        <text>2-C-methyl-D-erythritol 4-phosphate + NADP(+) = 1-deoxy-D-xylulose 5-phosphate + NADPH + H(+)</text>
        <dbReference type="Rhea" id="RHEA:13717"/>
        <dbReference type="ChEBI" id="CHEBI:15378"/>
        <dbReference type="ChEBI" id="CHEBI:57783"/>
        <dbReference type="ChEBI" id="CHEBI:57792"/>
        <dbReference type="ChEBI" id="CHEBI:58262"/>
        <dbReference type="ChEBI" id="CHEBI:58349"/>
        <dbReference type="EC" id="1.1.1.267"/>
    </reaction>
    <physiologicalReaction direction="right-to-left" evidence="8">
        <dbReference type="Rhea" id="RHEA:13719"/>
    </physiologicalReaction>
</comment>
<feature type="binding site" evidence="9">
    <location>
        <position position="252"/>
    </location>
    <ligand>
        <name>1-deoxy-D-xylulose 5-phosphate</name>
        <dbReference type="ChEBI" id="CHEBI:57792"/>
    </ligand>
</feature>
<evidence type="ECO:0000256" key="1">
    <source>
        <dbReference type="ARBA" id="ARBA00005094"/>
    </source>
</evidence>
<dbReference type="HAMAP" id="MF_00183">
    <property type="entry name" value="DXP_reductoisom"/>
    <property type="match status" value="1"/>
</dbReference>